<dbReference type="GO" id="GO:0000124">
    <property type="term" value="C:SAGA complex"/>
    <property type="evidence" value="ECO:0007669"/>
    <property type="project" value="InterPro"/>
</dbReference>
<dbReference type="InterPro" id="IPR046468">
    <property type="entry name" value="Spt20-like_SEP"/>
</dbReference>
<dbReference type="InterPro" id="IPR021950">
    <property type="entry name" value="Spt20"/>
</dbReference>
<gene>
    <name evidence="3" type="ORF">ACCB09444</name>
</gene>
<dbReference type="AlphaFoldDB" id="V9IHU3"/>
<dbReference type="PANTHER" id="PTHR13526">
    <property type="entry name" value="TRANSCRIPTION FACTOR SPT20 HOMOLOG"/>
    <property type="match status" value="1"/>
</dbReference>
<dbReference type="Pfam" id="PF12090">
    <property type="entry name" value="Spt20_SEP"/>
    <property type="match status" value="1"/>
</dbReference>
<accession>V9IHU3</accession>
<reference evidence="3" key="1">
    <citation type="submission" date="2011-11" db="EMBL/GenBank/DDBJ databases">
        <title>Decoding the brain transcriptome of the Eastern honeybee (Apis cerana) based on pyrosequencing.</title>
        <authorList>
            <person name="Sun L."/>
            <person name="Zheng H."/>
            <person name="Wang Y."/>
            <person name="Xie X."/>
            <person name="Zhu Y."/>
            <person name="Gu W."/>
            <person name="Wang S."/>
        </authorList>
    </citation>
    <scope>NUCLEOTIDE SEQUENCE</scope>
    <source>
        <tissue evidence="3">Brain</tissue>
    </source>
</reference>
<dbReference type="PANTHER" id="PTHR13526:SF8">
    <property type="entry name" value="TRANSCRIPTION FACTOR SPT20 HOMOLOG"/>
    <property type="match status" value="1"/>
</dbReference>
<dbReference type="GO" id="GO:0003712">
    <property type="term" value="F:transcription coregulator activity"/>
    <property type="evidence" value="ECO:0007669"/>
    <property type="project" value="InterPro"/>
</dbReference>
<sequence>MNVIFLGRLVQREGLHTLIVNLYAGNKGYSLAIRNSDKGNQYDKNSILAETQLMGYEQGELLSCIDNGQLPAMLAEQLETNHSHLFYDGCIIAEVRDYRKTFPHTKAEVHHVLLKPTTQSVLSDVSTLTSDGDWSHEERLMLESHLVAATQGPLCLDPNPIPSLATTRLKQSKSLLTDHQLMRQAKKFSQVTVNRKRKLEQLAQPEGLTIQDLMQKLRAKRGK</sequence>
<dbReference type="GO" id="GO:0006357">
    <property type="term" value="P:regulation of transcription by RNA polymerase II"/>
    <property type="evidence" value="ECO:0007669"/>
    <property type="project" value="TreeGrafter"/>
</dbReference>
<dbReference type="EMBL" id="JR048223">
    <property type="protein sequence ID" value="AEY60605.1"/>
    <property type="molecule type" value="mRNA"/>
</dbReference>
<feature type="domain" description="Spt20-like SEP" evidence="2">
    <location>
        <begin position="16"/>
        <end position="166"/>
    </location>
</feature>
<comment type="similarity">
    <text evidence="1">Belongs to the SPT20 family.</text>
</comment>
<evidence type="ECO:0000259" key="2">
    <source>
        <dbReference type="Pfam" id="PF12090"/>
    </source>
</evidence>
<protein>
    <submittedName>
        <fullName evidence="3">Protein FAM48A</fullName>
    </submittedName>
</protein>
<evidence type="ECO:0000313" key="3">
    <source>
        <dbReference type="EMBL" id="AEY60605.1"/>
    </source>
</evidence>
<name>V9IHU3_APICE</name>
<organism evidence="3">
    <name type="scientific">Apis cerana</name>
    <name type="common">Indian honeybee</name>
    <dbReference type="NCBI Taxonomy" id="7461"/>
    <lineage>
        <taxon>Eukaryota</taxon>
        <taxon>Metazoa</taxon>
        <taxon>Ecdysozoa</taxon>
        <taxon>Arthropoda</taxon>
        <taxon>Hexapoda</taxon>
        <taxon>Insecta</taxon>
        <taxon>Pterygota</taxon>
        <taxon>Neoptera</taxon>
        <taxon>Endopterygota</taxon>
        <taxon>Hymenoptera</taxon>
        <taxon>Apocrita</taxon>
        <taxon>Aculeata</taxon>
        <taxon>Apoidea</taxon>
        <taxon>Anthophila</taxon>
        <taxon>Apidae</taxon>
        <taxon>Apis</taxon>
    </lineage>
</organism>
<proteinExistence type="evidence at transcript level"/>
<evidence type="ECO:0000256" key="1">
    <source>
        <dbReference type="ARBA" id="ARBA00009112"/>
    </source>
</evidence>